<sequence>MKSFDDKDNKKSNQFTIMKDDPIDGHPGYTGGGAISLENMSPLIVDPNEDRVWVDMGAMHARSEVEKRIKFVTEKEEVPNGKPYWIVWVTVERKEEGPYYHGVAASYLEVDREARRGFKILAEHVNRMDKSLKGRVVVDQMDDHSKKLLGDFLKDFNETYWENSTDELKQAFA</sequence>
<proteinExistence type="predicted"/>
<dbReference type="RefSeq" id="WP_091773121.1">
    <property type="nucleotide sequence ID" value="NZ_CAESCL010000002.1"/>
</dbReference>
<dbReference type="OrthoDB" id="2374547at2"/>
<dbReference type="Pfam" id="PF08741">
    <property type="entry name" value="YwhD"/>
    <property type="match status" value="1"/>
</dbReference>
<accession>A0A1H9E3P4</accession>
<evidence type="ECO:0000313" key="3">
    <source>
        <dbReference type="Proteomes" id="UP000199427"/>
    </source>
</evidence>
<feature type="region of interest" description="Disordered" evidence="1">
    <location>
        <begin position="1"/>
        <end position="32"/>
    </location>
</feature>
<gene>
    <name evidence="2" type="ORF">SAMN05216362_10855</name>
</gene>
<evidence type="ECO:0000256" key="1">
    <source>
        <dbReference type="SAM" id="MobiDB-lite"/>
    </source>
</evidence>
<dbReference type="EMBL" id="FOES01000008">
    <property type="protein sequence ID" value="SEQ20356.1"/>
    <property type="molecule type" value="Genomic_DNA"/>
</dbReference>
<protein>
    <submittedName>
        <fullName evidence="2">YwhD family protein</fullName>
    </submittedName>
</protein>
<dbReference type="AlphaFoldDB" id="A0A1H9E3P4"/>
<dbReference type="STRING" id="571933.SAMN05216362_10855"/>
<name>A0A1H9E3P4_9BACI</name>
<dbReference type="Proteomes" id="UP000199427">
    <property type="component" value="Unassembled WGS sequence"/>
</dbReference>
<evidence type="ECO:0000313" key="2">
    <source>
        <dbReference type="EMBL" id="SEQ20356.1"/>
    </source>
</evidence>
<dbReference type="InterPro" id="IPR014852">
    <property type="entry name" value="YwhD"/>
</dbReference>
<organism evidence="2 3">
    <name type="scientific">Piscibacillus halophilus</name>
    <dbReference type="NCBI Taxonomy" id="571933"/>
    <lineage>
        <taxon>Bacteria</taxon>
        <taxon>Bacillati</taxon>
        <taxon>Bacillota</taxon>
        <taxon>Bacilli</taxon>
        <taxon>Bacillales</taxon>
        <taxon>Bacillaceae</taxon>
        <taxon>Piscibacillus</taxon>
    </lineage>
</organism>
<feature type="compositionally biased region" description="Basic and acidic residues" evidence="1">
    <location>
        <begin position="1"/>
        <end position="11"/>
    </location>
</feature>
<keyword evidence="3" id="KW-1185">Reference proteome</keyword>
<reference evidence="2 3" key="1">
    <citation type="submission" date="2016-10" db="EMBL/GenBank/DDBJ databases">
        <authorList>
            <person name="de Groot N.N."/>
        </authorList>
    </citation>
    <scope>NUCLEOTIDE SEQUENCE [LARGE SCALE GENOMIC DNA]</scope>
    <source>
        <strain evidence="2 3">DSM 21633</strain>
    </source>
</reference>